<keyword evidence="2" id="KW-1185">Reference proteome</keyword>
<dbReference type="InParanoid" id="A0A1Y2LXK1"/>
<reference evidence="1 2" key="1">
    <citation type="journal article" date="2017" name="Genome Announc.">
        <title>Genome sequence of the saprophytic ascomycete Epicoccum nigrum ICMP 19927 strain isolated from New Zealand.</title>
        <authorList>
            <person name="Fokin M."/>
            <person name="Fleetwood D."/>
            <person name="Weir B.S."/>
            <person name="Villas-Boas S.G."/>
        </authorList>
    </citation>
    <scope>NUCLEOTIDE SEQUENCE [LARGE SCALE GENOMIC DNA]</scope>
    <source>
        <strain evidence="1 2">ICMP 19927</strain>
    </source>
</reference>
<dbReference type="EMBL" id="KZ107846">
    <property type="protein sequence ID" value="OSS48289.1"/>
    <property type="molecule type" value="Genomic_DNA"/>
</dbReference>
<evidence type="ECO:0000313" key="2">
    <source>
        <dbReference type="Proteomes" id="UP000193240"/>
    </source>
</evidence>
<protein>
    <submittedName>
        <fullName evidence="1">Uncharacterized protein</fullName>
    </submittedName>
</protein>
<organism evidence="1 2">
    <name type="scientific">Epicoccum nigrum</name>
    <name type="common">Soil fungus</name>
    <name type="synonym">Epicoccum purpurascens</name>
    <dbReference type="NCBI Taxonomy" id="105696"/>
    <lineage>
        <taxon>Eukaryota</taxon>
        <taxon>Fungi</taxon>
        <taxon>Dikarya</taxon>
        <taxon>Ascomycota</taxon>
        <taxon>Pezizomycotina</taxon>
        <taxon>Dothideomycetes</taxon>
        <taxon>Pleosporomycetidae</taxon>
        <taxon>Pleosporales</taxon>
        <taxon>Pleosporineae</taxon>
        <taxon>Didymellaceae</taxon>
        <taxon>Epicoccum</taxon>
    </lineage>
</organism>
<evidence type="ECO:0000313" key="1">
    <source>
        <dbReference type="EMBL" id="OSS48289.1"/>
    </source>
</evidence>
<gene>
    <name evidence="1" type="ORF">B5807_07653</name>
</gene>
<sequence length="58" mass="6785">MGWAPFGDLTEIFRVMGGTSQVPHKQLPEPYVWFIFKALVEEAKLLKRPTIEKFTFEE</sequence>
<name>A0A1Y2LXK1_EPING</name>
<proteinExistence type="predicted"/>
<dbReference type="AlphaFoldDB" id="A0A1Y2LXK1"/>
<dbReference type="Proteomes" id="UP000193240">
    <property type="component" value="Unassembled WGS sequence"/>
</dbReference>
<accession>A0A1Y2LXK1</accession>